<dbReference type="SUPFAM" id="SSF52833">
    <property type="entry name" value="Thioredoxin-like"/>
    <property type="match status" value="1"/>
</dbReference>
<reference evidence="1" key="1">
    <citation type="submission" date="2023-03" db="EMBL/GenBank/DDBJ databases">
        <title>Mating type loci evolution in Malassezia.</title>
        <authorList>
            <person name="Coelho M.A."/>
        </authorList>
    </citation>
    <scope>NUCLEOTIDE SEQUENCE</scope>
    <source>
        <strain evidence="1">CBS 11721</strain>
    </source>
</reference>
<dbReference type="AlphaFoldDB" id="A0AAF0EWA7"/>
<evidence type="ECO:0008006" key="3">
    <source>
        <dbReference type="Google" id="ProtNLM"/>
    </source>
</evidence>
<name>A0AAF0EWA7_9BASI</name>
<gene>
    <name evidence="1" type="ORF">MCUN1_000671</name>
</gene>
<evidence type="ECO:0000313" key="1">
    <source>
        <dbReference type="EMBL" id="WFD33848.1"/>
    </source>
</evidence>
<evidence type="ECO:0000313" key="2">
    <source>
        <dbReference type="Proteomes" id="UP001219933"/>
    </source>
</evidence>
<dbReference type="PANTHER" id="PTHR33875:SF2">
    <property type="entry name" value="ACR183CP"/>
    <property type="match status" value="1"/>
</dbReference>
<protein>
    <recommendedName>
        <fullName evidence="3">Thioredoxin-like fold domain-containing protein</fullName>
    </recommendedName>
</protein>
<dbReference type="Gene3D" id="3.40.30.10">
    <property type="entry name" value="Glutaredoxin"/>
    <property type="match status" value="1"/>
</dbReference>
<dbReference type="Proteomes" id="UP001219933">
    <property type="component" value="Chromosome 1"/>
</dbReference>
<dbReference type="InterPro" id="IPR036249">
    <property type="entry name" value="Thioredoxin-like_sf"/>
</dbReference>
<dbReference type="EMBL" id="CP119877">
    <property type="protein sequence ID" value="WFD33848.1"/>
    <property type="molecule type" value="Genomic_DNA"/>
</dbReference>
<keyword evidence="2" id="KW-1185">Reference proteome</keyword>
<accession>A0AAF0EWA7</accession>
<sequence length="225" mass="24719">MALPPQLASLSIGPVNAPHVLELYLDYLCPFSAKILLNFVENALPLINGAQAQFRNAVRVILRPVPQPWHAASTLLHETALAAAHLSLEDPAETASIERNAFWQASLELMRNHQKWYEPATANSTFDSVRDDIAKTVAPALDPSIVRSTSIEADLRSKTRISPEGNTGTSVVPDLKYCIKIGRQNGVHVTPTALWNGIIEPSVSSSFSRDDWQSFFEARVPRAKA</sequence>
<proteinExistence type="predicted"/>
<dbReference type="PANTHER" id="PTHR33875">
    <property type="entry name" value="OS09G0542200 PROTEIN"/>
    <property type="match status" value="1"/>
</dbReference>
<organism evidence="1 2">
    <name type="scientific">Malassezia cuniculi</name>
    <dbReference type="NCBI Taxonomy" id="948313"/>
    <lineage>
        <taxon>Eukaryota</taxon>
        <taxon>Fungi</taxon>
        <taxon>Dikarya</taxon>
        <taxon>Basidiomycota</taxon>
        <taxon>Ustilaginomycotina</taxon>
        <taxon>Malasseziomycetes</taxon>
        <taxon>Malasseziales</taxon>
        <taxon>Malasseziaceae</taxon>
        <taxon>Malassezia</taxon>
    </lineage>
</organism>